<evidence type="ECO:0000313" key="2">
    <source>
        <dbReference type="EMBL" id="THJ43688.1"/>
    </source>
</evidence>
<dbReference type="InterPro" id="IPR027417">
    <property type="entry name" value="P-loop_NTPase"/>
</dbReference>
<dbReference type="AlphaFoldDB" id="A0A4S5CJZ4"/>
<name>A0A4S5CJZ4_AERVE</name>
<sequence length="564" mass="62099">MAAKINDKGMLEMTTEDAVDSIMESTFQALHSRGVSPEKDRMLEAAYLKYSNGVPMLVEPAHTVRYWYLRGPTGQGKTQSLQAACRRIADLMGVNFVFRPSDSYTPNGNDFVFNVLELAGEVSNMSTAGLVNVQEFEVEGEKTKFISKVPLKMIAGMKYAGFSFLLLDDFANASINVQTSLLSALLDKKLGAMDLGATSCFGLAGNMGTSDGTKGISDTSSITSRLYTAYIYDTLENFVTRNLKFYQENYQDDLGDGHYSSFLEAYPDDFFQIEKTKVAGVPFPTSRMHEAVISGCRQALHLVKHHTAAGAADPYSDALDKLFKRAAAAVGGDVANNLKSFFTCMLHYKAAPLARSIILEGKIDDVKVLNEIRERMGNGIASDEMNFSTRFAQACGDYASAAMTSAIKANDTDLQSKILKNLSTAVFGALVPNEDPLVLDEGHARSLMSHFVQRLGVLVNDRKVCFIDPEKRAPVVHNTLAEQMLKVFMQNPLSLIPDPVRNQQPRISTLFADVITNSSWSKTGSFDVGEDTLNDIAAVLNDHKPQEQHVDQEPPRRPRQNFKP</sequence>
<evidence type="ECO:0000313" key="3">
    <source>
        <dbReference type="Proteomes" id="UP000309618"/>
    </source>
</evidence>
<feature type="region of interest" description="Disordered" evidence="1">
    <location>
        <begin position="543"/>
        <end position="564"/>
    </location>
</feature>
<dbReference type="SUPFAM" id="SSF52540">
    <property type="entry name" value="P-loop containing nucleoside triphosphate hydrolases"/>
    <property type="match status" value="1"/>
</dbReference>
<dbReference type="Proteomes" id="UP000309618">
    <property type="component" value="Unassembled WGS sequence"/>
</dbReference>
<accession>A0A4S5CJZ4</accession>
<dbReference type="EMBL" id="SSUX01000011">
    <property type="protein sequence ID" value="THJ43688.1"/>
    <property type="molecule type" value="Genomic_DNA"/>
</dbReference>
<proteinExistence type="predicted"/>
<protein>
    <submittedName>
        <fullName evidence="2">Uncharacterized protein</fullName>
    </submittedName>
</protein>
<feature type="compositionally biased region" description="Basic and acidic residues" evidence="1">
    <location>
        <begin position="543"/>
        <end position="556"/>
    </location>
</feature>
<gene>
    <name evidence="2" type="ORF">E8Q35_15400</name>
</gene>
<dbReference type="RefSeq" id="WP_136502127.1">
    <property type="nucleotide sequence ID" value="NZ_SSUX01000011.1"/>
</dbReference>
<evidence type="ECO:0000256" key="1">
    <source>
        <dbReference type="SAM" id="MobiDB-lite"/>
    </source>
</evidence>
<comment type="caution">
    <text evidence="2">The sequence shown here is derived from an EMBL/GenBank/DDBJ whole genome shotgun (WGS) entry which is preliminary data.</text>
</comment>
<organism evidence="2 3">
    <name type="scientific">Aeromonas veronii</name>
    <dbReference type="NCBI Taxonomy" id="654"/>
    <lineage>
        <taxon>Bacteria</taxon>
        <taxon>Pseudomonadati</taxon>
        <taxon>Pseudomonadota</taxon>
        <taxon>Gammaproteobacteria</taxon>
        <taxon>Aeromonadales</taxon>
        <taxon>Aeromonadaceae</taxon>
        <taxon>Aeromonas</taxon>
    </lineage>
</organism>
<dbReference type="Gene3D" id="3.40.50.300">
    <property type="entry name" value="P-loop containing nucleotide triphosphate hydrolases"/>
    <property type="match status" value="1"/>
</dbReference>
<reference evidence="2 3" key="1">
    <citation type="submission" date="2019-04" db="EMBL/GenBank/DDBJ databases">
        <title>Comparative genomics of Aeromonas veronii strains pathogenic to fish.</title>
        <authorList>
            <person name="Cascarano M.C."/>
            <person name="Smyrli M."/>
            <person name="Katharios P."/>
        </authorList>
    </citation>
    <scope>NUCLEOTIDE SEQUENCE [LARGE SCALE GENOMIC DNA]</scope>
    <source>
        <strain evidence="2 3">XU1</strain>
    </source>
</reference>